<dbReference type="AlphaFoldDB" id="A9D4S9"/>
<dbReference type="OrthoDB" id="8019720at2"/>
<dbReference type="PANTHER" id="PTHR37813:SF1">
    <property type="entry name" value="FELS-2 PROPHAGE PROTEIN"/>
    <property type="match status" value="1"/>
</dbReference>
<dbReference type="RefSeq" id="WP_007196958.1">
    <property type="nucleotide sequence ID" value="NZ_CM002917.1"/>
</dbReference>
<feature type="region of interest" description="Disordered" evidence="2">
    <location>
        <begin position="621"/>
        <end position="644"/>
    </location>
</feature>
<dbReference type="Pfam" id="PF10145">
    <property type="entry name" value="PhageMin_Tail"/>
    <property type="match status" value="1"/>
</dbReference>
<evidence type="ECO:0000259" key="3">
    <source>
        <dbReference type="Pfam" id="PF10145"/>
    </source>
</evidence>
<reference evidence="4 5" key="2">
    <citation type="submission" date="2012-06" db="EMBL/GenBank/DDBJ databases">
        <authorList>
            <person name="Fiebig A."/>
        </authorList>
    </citation>
    <scope>NUCLEOTIDE SEQUENCE [LARGE SCALE GENOMIC DNA]</scope>
    <source>
        <strain evidence="4 5">DFL-43</strain>
    </source>
</reference>
<organism evidence="4 5">
    <name type="scientific">Hoeflea phototrophica (strain DSM 17068 / NCIMB 14078 / DFL-43)</name>
    <dbReference type="NCBI Taxonomy" id="411684"/>
    <lineage>
        <taxon>Bacteria</taxon>
        <taxon>Pseudomonadati</taxon>
        <taxon>Pseudomonadota</taxon>
        <taxon>Alphaproteobacteria</taxon>
        <taxon>Hyphomicrobiales</taxon>
        <taxon>Rhizobiaceae</taxon>
        <taxon>Hoeflea</taxon>
    </lineage>
</organism>
<name>A9D4S9_HOEPD</name>
<dbReference type="STRING" id="411684.HPDFL43_05845"/>
<dbReference type="NCBIfam" id="TIGR01760">
    <property type="entry name" value="tape_meas_TP901"/>
    <property type="match status" value="1"/>
</dbReference>
<dbReference type="InterPro" id="IPR010090">
    <property type="entry name" value="Phage_tape_meas"/>
</dbReference>
<keyword evidence="5" id="KW-1185">Reference proteome</keyword>
<dbReference type="Proteomes" id="UP000004291">
    <property type="component" value="Chromosome"/>
</dbReference>
<evidence type="ECO:0000313" key="5">
    <source>
        <dbReference type="Proteomes" id="UP000004291"/>
    </source>
</evidence>
<accession>A9D4S9</accession>
<dbReference type="eggNOG" id="COG5283">
    <property type="taxonomic scope" value="Bacteria"/>
</dbReference>
<dbReference type="PANTHER" id="PTHR37813">
    <property type="entry name" value="FELS-2 PROPHAGE PROTEIN"/>
    <property type="match status" value="1"/>
</dbReference>
<dbReference type="HOGENOM" id="CLU_424998_0_0_5"/>
<evidence type="ECO:0000313" key="4">
    <source>
        <dbReference type="EMBL" id="EDQ33952.1"/>
    </source>
</evidence>
<evidence type="ECO:0000256" key="2">
    <source>
        <dbReference type="SAM" id="MobiDB-lite"/>
    </source>
</evidence>
<comment type="caution">
    <text evidence="4">The sequence shown here is derived from an EMBL/GenBank/DDBJ whole genome shotgun (WGS) entry which is preliminary data.</text>
</comment>
<protein>
    <submittedName>
        <fullName evidence="4">Phage tail tape measure protein, TP901 family, core region</fullName>
    </submittedName>
</protein>
<evidence type="ECO:0000256" key="1">
    <source>
        <dbReference type="ARBA" id="ARBA00022612"/>
    </source>
</evidence>
<dbReference type="EMBL" id="ABIA03000002">
    <property type="protein sequence ID" value="EDQ33952.1"/>
    <property type="molecule type" value="Genomic_DNA"/>
</dbReference>
<gene>
    <name evidence="4" type="ORF">HPDFL43_05845</name>
</gene>
<proteinExistence type="predicted"/>
<reference evidence="4 5" key="1">
    <citation type="submission" date="2007-10" db="EMBL/GenBank/DDBJ databases">
        <authorList>
            <person name="Wagner-Dobler I."/>
            <person name="Ferriera S."/>
            <person name="Johnson J."/>
            <person name="Kravitz S."/>
            <person name="Beeson K."/>
            <person name="Sutton G."/>
            <person name="Rogers Y.-H."/>
            <person name="Friedman R."/>
            <person name="Frazier M."/>
            <person name="Venter J.C."/>
        </authorList>
    </citation>
    <scope>NUCLEOTIDE SEQUENCE [LARGE SCALE GENOMIC DNA]</scope>
    <source>
        <strain evidence="4 5">DFL-43</strain>
    </source>
</reference>
<feature type="domain" description="Phage tail tape measure protein" evidence="3">
    <location>
        <begin position="105"/>
        <end position="287"/>
    </location>
</feature>
<keyword evidence="1" id="KW-1188">Viral release from host cell</keyword>
<sequence>MSNRTIEAIIRLSAKLGPMAAFGQLGAKLTDVNNKAANFNRTQTMVARSANAAGLALMRYAAPAALAYGAKAAVVEFANIERTLTRIGINADASRAQMAGVYTELQQLAQSTATPVENIVAGLDSLIASGKSLEEAMALIGSVSATAQAAGADFGQMATTADAVSNSFGIAGESMQSAFDILALGGKAGKFELRDMAAELPSLAPAFAALGYAGEDGLKRLTAALQTVRMETGTSGEAATSFMDVITKMNSVTVSNNFAKQFGIDIREEMERAKAAGEDTLEAFIRLSKEAVNGDMSKLPLLFTDKQMQIGMRALINNTEELRDLYGELGSAAGTVAKDLARVTDDAQASIDRMANSWERFKTSFGEKLAPGATSVLDSLTDGTERKTAMDRQLEKEGKGFLAREAWYMANSPLIAGGDQSAAAYRSKAWQGGYRTDEDRKMIAGYGAYGESRSAAPAFRMPSGAMPSAGPIVTLRDGTVLAAAAQGGAAVPLPKARPNQTDMAIEASDAARMAAARGMRREGMSPLGGMLPSASGSFGAISVRPGETVGEMQGLLARLEEAGSQSATEIARGGEDAATAVRASGDDIARGGQDAAAAIRDAGASLASQIRAAISGAFGAGSSPAVSGNRGRTMPAAGQAGRAQ</sequence>